<feature type="region of interest" description="Disordered" evidence="1">
    <location>
        <begin position="39"/>
        <end position="58"/>
    </location>
</feature>
<name>A0A2T4C5D3_TRILO</name>
<dbReference type="Proteomes" id="UP000240760">
    <property type="component" value="Unassembled WGS sequence"/>
</dbReference>
<keyword evidence="3" id="KW-1185">Reference proteome</keyword>
<feature type="compositionally biased region" description="Low complexity" evidence="1">
    <location>
        <begin position="98"/>
        <end position="111"/>
    </location>
</feature>
<reference evidence="2 3" key="1">
    <citation type="submission" date="2016-07" db="EMBL/GenBank/DDBJ databases">
        <title>Multiple horizontal gene transfer events from other fungi enriched the ability of initially mycotrophic Trichoderma (Ascomycota) to feed on dead plant biomass.</title>
        <authorList>
            <consortium name="DOE Joint Genome Institute"/>
            <person name="Aerts A."/>
            <person name="Atanasova L."/>
            <person name="Chenthamara K."/>
            <person name="Zhang J."/>
            <person name="Grujic M."/>
            <person name="Henrissat B."/>
            <person name="Kuo A."/>
            <person name="Salamov A."/>
            <person name="Lipzen A."/>
            <person name="Labutti K."/>
            <person name="Barry K."/>
            <person name="Miao Y."/>
            <person name="Rahimi M.J."/>
            <person name="Shen Q."/>
            <person name="Grigoriev I.V."/>
            <person name="Kubicek C.P."/>
            <person name="Druzhinina I.S."/>
        </authorList>
    </citation>
    <scope>NUCLEOTIDE SEQUENCE [LARGE SCALE GENOMIC DNA]</scope>
    <source>
        <strain evidence="2 3">ATCC 18648</strain>
    </source>
</reference>
<accession>A0A2T4C5D3</accession>
<evidence type="ECO:0000256" key="1">
    <source>
        <dbReference type="SAM" id="MobiDB-lite"/>
    </source>
</evidence>
<evidence type="ECO:0000313" key="3">
    <source>
        <dbReference type="Proteomes" id="UP000240760"/>
    </source>
</evidence>
<evidence type="ECO:0000313" key="2">
    <source>
        <dbReference type="EMBL" id="PTB76779.1"/>
    </source>
</evidence>
<organism evidence="2 3">
    <name type="scientific">Trichoderma longibrachiatum ATCC 18648</name>
    <dbReference type="NCBI Taxonomy" id="983965"/>
    <lineage>
        <taxon>Eukaryota</taxon>
        <taxon>Fungi</taxon>
        <taxon>Dikarya</taxon>
        <taxon>Ascomycota</taxon>
        <taxon>Pezizomycotina</taxon>
        <taxon>Sordariomycetes</taxon>
        <taxon>Hypocreomycetidae</taxon>
        <taxon>Hypocreales</taxon>
        <taxon>Hypocreaceae</taxon>
        <taxon>Trichoderma</taxon>
    </lineage>
</organism>
<dbReference type="EMBL" id="KZ679131">
    <property type="protein sequence ID" value="PTB76779.1"/>
    <property type="molecule type" value="Genomic_DNA"/>
</dbReference>
<gene>
    <name evidence="2" type="ORF">M440DRAFT_302776</name>
</gene>
<feature type="region of interest" description="Disordered" evidence="1">
    <location>
        <begin position="71"/>
        <end position="152"/>
    </location>
</feature>
<dbReference type="AlphaFoldDB" id="A0A2T4C5D3"/>
<feature type="compositionally biased region" description="Basic residues" evidence="1">
    <location>
        <begin position="112"/>
        <end position="129"/>
    </location>
</feature>
<proteinExistence type="predicted"/>
<sequence length="187" mass="20630">MLRYGHVIKRPEPRALEQPELSLDLSPSLAVNLNLNLNKTTTGQTETRSPQSSSRTSFANAVVRPSSHGIAHIRRPSQSIAGRRSAAQGIKSQAASISHALHTHTTSSQTHTHTHTQLRPQQHLHRIRTHTQTQTQTQSRSSKTQARPDSPTTLRHTAQAFVGVFLAPLLPPKRMSPRCNPPTKPVL</sequence>
<feature type="compositionally biased region" description="Low complexity" evidence="1">
    <location>
        <begin position="130"/>
        <end position="145"/>
    </location>
</feature>
<protein>
    <submittedName>
        <fullName evidence="2">Uncharacterized protein</fullName>
    </submittedName>
</protein>